<gene>
    <name evidence="2" type="ORF">N5580_20015</name>
</gene>
<dbReference type="EMBL" id="CP104759">
    <property type="protein sequence ID" value="WBG92921.1"/>
    <property type="molecule type" value="Genomic_DNA"/>
</dbReference>
<proteinExistence type="predicted"/>
<sequence>MPPLSVCRSEIACGSKDSGPGGTTCPALPAWSVTVLPVMFLVKPVGQPPFSVPKNSIMVMSILFLIGYYMMNKFFYIKYFIYSAIFWSFVLTGLTYNDTAEVSYLTSFIAFALCSSLFFPMAVDFIYRIFPTLMKPTTYLGRRVEFIVLIFAVPLGLCWLVQRMIKR</sequence>
<dbReference type="KEGG" id="kpie:N5580_20015"/>
<accession>A0AAJ5QMV7</accession>
<keyword evidence="2" id="KW-0614">Plasmid</keyword>
<feature type="transmembrane region" description="Helical" evidence="1">
    <location>
        <begin position="55"/>
        <end position="72"/>
    </location>
</feature>
<evidence type="ECO:0000256" key="1">
    <source>
        <dbReference type="SAM" id="Phobius"/>
    </source>
</evidence>
<feature type="transmembrane region" description="Helical" evidence="1">
    <location>
        <begin position="79"/>
        <end position="96"/>
    </location>
</feature>
<evidence type="ECO:0000313" key="3">
    <source>
        <dbReference type="Proteomes" id="UP001211544"/>
    </source>
</evidence>
<organism evidence="2 3">
    <name type="scientific">Pantoea piersonii</name>
    <dbReference type="NCBI Taxonomy" id="2364647"/>
    <lineage>
        <taxon>Bacteria</taxon>
        <taxon>Pseudomonadati</taxon>
        <taxon>Pseudomonadota</taxon>
        <taxon>Gammaproteobacteria</taxon>
        <taxon>Enterobacterales</taxon>
        <taxon>Erwiniaceae</taxon>
        <taxon>Pantoea</taxon>
    </lineage>
</organism>
<feature type="transmembrane region" description="Helical" evidence="1">
    <location>
        <begin position="102"/>
        <end position="123"/>
    </location>
</feature>
<dbReference type="AlphaFoldDB" id="A0AAJ5QMV7"/>
<dbReference type="RefSeq" id="WP_126690213.1">
    <property type="nucleotide sequence ID" value="NZ_CP104759.1"/>
</dbReference>
<keyword evidence="1" id="KW-0812">Transmembrane</keyword>
<dbReference type="Proteomes" id="UP001211544">
    <property type="component" value="Plasmid pGABEKP28_1"/>
</dbReference>
<protein>
    <submittedName>
        <fullName evidence="2">Uncharacterized protein</fullName>
    </submittedName>
</protein>
<geneLocation type="plasmid" evidence="2 3">
    <name>pGABEKP28_1</name>
</geneLocation>
<reference evidence="2 3" key="1">
    <citation type="journal article" date="2022" name="J Glob Antimicrob Resist">
        <title>First complete genome of a multidrug resistant strain of the novel human pathogen Kalamiella piersonii (GABEKP28) identified in human saliva.</title>
        <authorList>
            <person name="McDonagh F."/>
            <person name="Singh N.K."/>
            <person name="Venkateswaran K."/>
            <person name="Lonappan A.M."/>
            <person name="Hallahan B."/>
            <person name="Tuohy A."/>
            <person name="Burke L."/>
            <person name="Kovarova A."/>
            <person name="Miliotis G."/>
        </authorList>
    </citation>
    <scope>NUCLEOTIDE SEQUENCE [LARGE SCALE GENOMIC DNA]</scope>
    <source>
        <strain evidence="2 3">GABEKP28</strain>
    </source>
</reference>
<evidence type="ECO:0000313" key="2">
    <source>
        <dbReference type="EMBL" id="WBG92921.1"/>
    </source>
</evidence>
<keyword evidence="3" id="KW-1185">Reference proteome</keyword>
<keyword evidence="1" id="KW-1133">Transmembrane helix</keyword>
<feature type="transmembrane region" description="Helical" evidence="1">
    <location>
        <begin position="144"/>
        <end position="162"/>
    </location>
</feature>
<name>A0AAJ5QMV7_9GAMM</name>
<keyword evidence="1" id="KW-0472">Membrane</keyword>